<evidence type="ECO:0000313" key="7">
    <source>
        <dbReference type="Proteomes" id="UP001228044"/>
    </source>
</evidence>
<dbReference type="Gene3D" id="3.40.50.2300">
    <property type="match status" value="2"/>
</dbReference>
<keyword evidence="3" id="KW-0732">Signal</keyword>
<gene>
    <name evidence="6" type="ORF">QWJ38_17005</name>
</gene>
<dbReference type="PRINTS" id="PR00337">
    <property type="entry name" value="LEUILEVALBP"/>
</dbReference>
<evidence type="ECO:0000256" key="1">
    <source>
        <dbReference type="ARBA" id="ARBA00010062"/>
    </source>
</evidence>
<dbReference type="SUPFAM" id="SSF53822">
    <property type="entry name" value="Periplasmic binding protein-like I"/>
    <property type="match status" value="1"/>
</dbReference>
<dbReference type="RefSeq" id="WP_290360292.1">
    <property type="nucleotide sequence ID" value="NZ_JAUHHC010000004.1"/>
</dbReference>
<evidence type="ECO:0000256" key="2">
    <source>
        <dbReference type="ARBA" id="ARBA00022448"/>
    </source>
</evidence>
<keyword evidence="2" id="KW-0813">Transport</keyword>
<accession>A0ABT8DY09</accession>
<comment type="caution">
    <text evidence="6">The sequence shown here is derived from an EMBL/GenBank/DDBJ whole genome shotgun (WGS) entry which is preliminary data.</text>
</comment>
<evidence type="ECO:0000313" key="6">
    <source>
        <dbReference type="EMBL" id="MDN3921992.1"/>
    </source>
</evidence>
<proteinExistence type="inferred from homology"/>
<evidence type="ECO:0000256" key="3">
    <source>
        <dbReference type="ARBA" id="ARBA00022729"/>
    </source>
</evidence>
<keyword evidence="4" id="KW-0029">Amino-acid transport</keyword>
<organism evidence="6 7">
    <name type="scientific">Roseateles violae</name>
    <dbReference type="NCBI Taxonomy" id="3058042"/>
    <lineage>
        <taxon>Bacteria</taxon>
        <taxon>Pseudomonadati</taxon>
        <taxon>Pseudomonadota</taxon>
        <taxon>Betaproteobacteria</taxon>
        <taxon>Burkholderiales</taxon>
        <taxon>Sphaerotilaceae</taxon>
        <taxon>Roseateles</taxon>
    </lineage>
</organism>
<dbReference type="InterPro" id="IPR000709">
    <property type="entry name" value="Leu_Ile_Val-bd"/>
</dbReference>
<evidence type="ECO:0000259" key="5">
    <source>
        <dbReference type="Pfam" id="PF13458"/>
    </source>
</evidence>
<dbReference type="Pfam" id="PF13458">
    <property type="entry name" value="Peripla_BP_6"/>
    <property type="match status" value="1"/>
</dbReference>
<dbReference type="CDD" id="cd06326">
    <property type="entry name" value="PBP1_ABC_ligand_binding-like"/>
    <property type="match status" value="1"/>
</dbReference>
<feature type="domain" description="Leucine-binding protein" evidence="5">
    <location>
        <begin position="26"/>
        <end position="348"/>
    </location>
</feature>
<dbReference type="InterPro" id="IPR028082">
    <property type="entry name" value="Peripla_BP_I"/>
</dbReference>
<dbReference type="PANTHER" id="PTHR47235:SF1">
    <property type="entry name" value="BLR6548 PROTEIN"/>
    <property type="match status" value="1"/>
</dbReference>
<protein>
    <submittedName>
        <fullName evidence="6">ABC transporter substrate-binding protein</fullName>
    </submittedName>
</protein>
<name>A0ABT8DY09_9BURK</name>
<dbReference type="EMBL" id="JAUHHC010000004">
    <property type="protein sequence ID" value="MDN3921992.1"/>
    <property type="molecule type" value="Genomic_DNA"/>
</dbReference>
<dbReference type="Proteomes" id="UP001228044">
    <property type="component" value="Unassembled WGS sequence"/>
</dbReference>
<dbReference type="InterPro" id="IPR028081">
    <property type="entry name" value="Leu-bd"/>
</dbReference>
<dbReference type="PANTHER" id="PTHR47235">
    <property type="entry name" value="BLR6548 PROTEIN"/>
    <property type="match status" value="1"/>
</dbReference>
<keyword evidence="7" id="KW-1185">Reference proteome</keyword>
<sequence length="371" mass="39586">MGLLRKTWIGTFFFIAMAALPARADIKIGQTAAFTGPGASSVQEATEGARLYFDAFNAQGGLKGQRIELISLDDRYEPQLSAANTRNLIEQGVVAMFLSRGTAPSQAIVPLLAEHRLALVAPSSGAMALREPANGYVFNLRASFQREAERAIRHLAGIGVKRLTIVQVNDEFGNDAGIGALRGLQALNMRASAHLRFDRNKPELAPLMQQVAKANIEAVLLIGPGYAVVEGINALRAAGSTAHVATLSNNASTEFVKALGDNARGVIVTQLFPYERSSATPLVREAQALAKARGKTELTPAQIEGFAAAKLLVEGLKRSAKDLSREGLLKALEGLQQFDLGGLELSFGPKQRGGLDFADVSIIGPDGKFWR</sequence>
<evidence type="ECO:0000256" key="4">
    <source>
        <dbReference type="ARBA" id="ARBA00022970"/>
    </source>
</evidence>
<comment type="similarity">
    <text evidence="1">Belongs to the leucine-binding protein family.</text>
</comment>
<reference evidence="6 7" key="1">
    <citation type="submission" date="2023-06" db="EMBL/GenBank/DDBJ databases">
        <title>Pelomonas sp. PFR6 16S ribosomal RNA gene Genome sequencing and assembly.</title>
        <authorList>
            <person name="Woo H."/>
        </authorList>
    </citation>
    <scope>NUCLEOTIDE SEQUENCE [LARGE SCALE GENOMIC DNA]</scope>
    <source>
        <strain evidence="6 7">PFR6</strain>
    </source>
</reference>